<protein>
    <submittedName>
        <fullName evidence="2">Uncharacterized protein</fullName>
    </submittedName>
</protein>
<dbReference type="Proteomes" id="UP000636479">
    <property type="component" value="Unassembled WGS sequence"/>
</dbReference>
<name>A0A8H6TGG3_9AGAR</name>
<gene>
    <name evidence="2" type="ORF">MIND_00145900</name>
</gene>
<dbReference type="RefSeq" id="XP_037226295.1">
    <property type="nucleotide sequence ID" value="XM_037358385.1"/>
</dbReference>
<organism evidence="2 3">
    <name type="scientific">Mycena indigotica</name>
    <dbReference type="NCBI Taxonomy" id="2126181"/>
    <lineage>
        <taxon>Eukaryota</taxon>
        <taxon>Fungi</taxon>
        <taxon>Dikarya</taxon>
        <taxon>Basidiomycota</taxon>
        <taxon>Agaricomycotina</taxon>
        <taxon>Agaricomycetes</taxon>
        <taxon>Agaricomycetidae</taxon>
        <taxon>Agaricales</taxon>
        <taxon>Marasmiineae</taxon>
        <taxon>Mycenaceae</taxon>
        <taxon>Mycena</taxon>
    </lineage>
</organism>
<dbReference type="EMBL" id="JACAZF010000001">
    <property type="protein sequence ID" value="KAF7316272.1"/>
    <property type="molecule type" value="Genomic_DNA"/>
</dbReference>
<evidence type="ECO:0000313" key="3">
    <source>
        <dbReference type="Proteomes" id="UP000636479"/>
    </source>
</evidence>
<comment type="caution">
    <text evidence="2">The sequence shown here is derived from an EMBL/GenBank/DDBJ whole genome shotgun (WGS) entry which is preliminary data.</text>
</comment>
<evidence type="ECO:0000256" key="1">
    <source>
        <dbReference type="SAM" id="SignalP"/>
    </source>
</evidence>
<keyword evidence="1" id="KW-0732">Signal</keyword>
<dbReference type="OrthoDB" id="271448at2759"/>
<feature type="chain" id="PRO_5034121550" evidence="1">
    <location>
        <begin position="22"/>
        <end position="188"/>
    </location>
</feature>
<reference evidence="2" key="1">
    <citation type="submission" date="2020-05" db="EMBL/GenBank/DDBJ databases">
        <title>Mycena genomes resolve the evolution of fungal bioluminescence.</title>
        <authorList>
            <person name="Tsai I.J."/>
        </authorList>
    </citation>
    <scope>NUCLEOTIDE SEQUENCE</scope>
    <source>
        <strain evidence="2">171206Taipei</strain>
    </source>
</reference>
<dbReference type="GeneID" id="59340901"/>
<feature type="signal peptide" evidence="1">
    <location>
        <begin position="1"/>
        <end position="21"/>
    </location>
</feature>
<proteinExistence type="predicted"/>
<accession>A0A8H6TGG3</accession>
<keyword evidence="3" id="KW-1185">Reference proteome</keyword>
<sequence>MRFTTAFAALTVLATGASVSAQNATFTVTSNSISNALLLTAPHYGAPNPPWVVGANPGWYYGSGTPPVGLGCILEGLFCDLLKLFPFCLQCPPKHPHTPPPDYMTYGLVDTVADCQAMCDTVSGCTFANAYHDNNADVKGDSTQLTCSLFSKCLPASSADNCGGQTQSNGQPNFITQSYGYCKKKPTA</sequence>
<dbReference type="AlphaFoldDB" id="A0A8H6TGG3"/>
<evidence type="ECO:0000313" key="2">
    <source>
        <dbReference type="EMBL" id="KAF7316272.1"/>
    </source>
</evidence>